<gene>
    <name evidence="2" type="ORF">HPBE_LOCUS23706</name>
</gene>
<dbReference type="Proteomes" id="UP000050761">
    <property type="component" value="Unassembled WGS sequence"/>
</dbReference>
<reference evidence="2 3" key="1">
    <citation type="submission" date="2018-11" db="EMBL/GenBank/DDBJ databases">
        <authorList>
            <consortium name="Pathogen Informatics"/>
        </authorList>
    </citation>
    <scope>NUCLEOTIDE SEQUENCE [LARGE SCALE GENOMIC DNA]</scope>
</reference>
<dbReference type="EMBL" id="UZAH01035374">
    <property type="protein sequence ID" value="VDP40433.1"/>
    <property type="molecule type" value="Genomic_DNA"/>
</dbReference>
<accession>A0A183GLY7</accession>
<feature type="compositionally biased region" description="Basic and acidic residues" evidence="1">
    <location>
        <begin position="77"/>
        <end position="91"/>
    </location>
</feature>
<keyword evidence="3" id="KW-1185">Reference proteome</keyword>
<reference evidence="4" key="2">
    <citation type="submission" date="2019-09" db="UniProtKB">
        <authorList>
            <consortium name="WormBaseParasite"/>
        </authorList>
    </citation>
    <scope>IDENTIFICATION</scope>
</reference>
<feature type="region of interest" description="Disordered" evidence="1">
    <location>
        <begin position="62"/>
        <end position="91"/>
    </location>
</feature>
<evidence type="ECO:0000313" key="2">
    <source>
        <dbReference type="EMBL" id="VDP40433.1"/>
    </source>
</evidence>
<dbReference type="AlphaFoldDB" id="A0A183GLY7"/>
<organism evidence="3 4">
    <name type="scientific">Heligmosomoides polygyrus</name>
    <name type="common">Parasitic roundworm</name>
    <dbReference type="NCBI Taxonomy" id="6339"/>
    <lineage>
        <taxon>Eukaryota</taxon>
        <taxon>Metazoa</taxon>
        <taxon>Ecdysozoa</taxon>
        <taxon>Nematoda</taxon>
        <taxon>Chromadorea</taxon>
        <taxon>Rhabditida</taxon>
        <taxon>Rhabditina</taxon>
        <taxon>Rhabditomorpha</taxon>
        <taxon>Strongyloidea</taxon>
        <taxon>Heligmosomidae</taxon>
        <taxon>Heligmosomoides</taxon>
    </lineage>
</organism>
<protein>
    <submittedName>
        <fullName evidence="2 4">Uncharacterized protein</fullName>
    </submittedName>
</protein>
<accession>A0A3P8H1J2</accession>
<dbReference type="WBParaSite" id="HPBE_0002370701-mRNA-1">
    <property type="protein sequence ID" value="HPBE_0002370701-mRNA-1"/>
    <property type="gene ID" value="HPBE_0002370701"/>
</dbReference>
<evidence type="ECO:0000313" key="4">
    <source>
        <dbReference type="WBParaSite" id="HPBE_0002370701-mRNA-1"/>
    </source>
</evidence>
<evidence type="ECO:0000313" key="3">
    <source>
        <dbReference type="Proteomes" id="UP000050761"/>
    </source>
</evidence>
<name>A0A183GLY7_HELPZ</name>
<evidence type="ECO:0000256" key="1">
    <source>
        <dbReference type="SAM" id="MobiDB-lite"/>
    </source>
</evidence>
<proteinExistence type="predicted"/>
<sequence length="127" mass="13892">MSSLNHSDTVDAAAGKKNLLIGIAVSSATPLLNLETHCAPWVTYLLNQYPRGTMSVTRHLNPTTPGETSVTPLLNPDTHRAIGDTSSDARNKTCVTPHLNLDACYSTSIKGQMERRMDRRTDRRTDG</sequence>
<feature type="compositionally biased region" description="Polar residues" evidence="1">
    <location>
        <begin position="62"/>
        <end position="72"/>
    </location>
</feature>